<feature type="compositionally biased region" description="Polar residues" evidence="1">
    <location>
        <begin position="89"/>
        <end position="107"/>
    </location>
</feature>
<accession>A0A420YBP0</accession>
<dbReference type="Pfam" id="PF12770">
    <property type="entry name" value="CHAT"/>
    <property type="match status" value="1"/>
</dbReference>
<evidence type="ECO:0000259" key="3">
    <source>
        <dbReference type="Pfam" id="PF12770"/>
    </source>
</evidence>
<comment type="caution">
    <text evidence="4">The sequence shown here is derived from an EMBL/GenBank/DDBJ whole genome shotgun (WGS) entry which is preliminary data.</text>
</comment>
<keyword evidence="2" id="KW-0812">Transmembrane</keyword>
<dbReference type="Proteomes" id="UP000275385">
    <property type="component" value="Unassembled WGS sequence"/>
</dbReference>
<organism evidence="4 5">
    <name type="scientific">Coniochaeta pulveracea</name>
    <dbReference type="NCBI Taxonomy" id="177199"/>
    <lineage>
        <taxon>Eukaryota</taxon>
        <taxon>Fungi</taxon>
        <taxon>Dikarya</taxon>
        <taxon>Ascomycota</taxon>
        <taxon>Pezizomycotina</taxon>
        <taxon>Sordariomycetes</taxon>
        <taxon>Sordariomycetidae</taxon>
        <taxon>Coniochaetales</taxon>
        <taxon>Coniochaetaceae</taxon>
        <taxon>Coniochaeta</taxon>
    </lineage>
</organism>
<gene>
    <name evidence="4" type="ORF">DL546_006436</name>
</gene>
<dbReference type="EMBL" id="QVQW01000022">
    <property type="protein sequence ID" value="RKU45292.1"/>
    <property type="molecule type" value="Genomic_DNA"/>
</dbReference>
<proteinExistence type="predicted"/>
<keyword evidence="2" id="KW-1133">Transmembrane helix</keyword>
<feature type="domain" description="CHAT" evidence="3">
    <location>
        <begin position="273"/>
        <end position="428"/>
    </location>
</feature>
<dbReference type="STRING" id="177199.A0A420YBP0"/>
<name>A0A420YBP0_9PEZI</name>
<evidence type="ECO:0000256" key="2">
    <source>
        <dbReference type="SAM" id="Phobius"/>
    </source>
</evidence>
<evidence type="ECO:0000313" key="5">
    <source>
        <dbReference type="Proteomes" id="UP000275385"/>
    </source>
</evidence>
<dbReference type="OrthoDB" id="5106606at2759"/>
<sequence>MSPITIKLQPFGRCEPANGKRVWDVAITIGRTGGLLESTPSTKRLEDYFTKQKYEAYEKFIVDLEGELKRKEQASGPPSVVPDSLERAVSTTSDHPQTSWPASFKSETTGLTAESDLSLAEYSQNTSLSHFSTPESLEDELCNYRAYLEEWLDLQRWAHEKEIKIYICEALEQADLVDPNFPSIHSLLWECLESSCPPEEQVRNKQARKPQQIVHITRVIIHNASPTQLPEGLRWRDKTIRLLVVVARHFGKRHHKSWSQCMFDDPPSVVQDTLVDLVRYLRAIGRDHRLQVSVLRPGTLDELDSHLACHSYDMVHLDLHGDVRNEPILCFAKSFSKDPEHRPGRATDRLEYHYTPVGASDVAKVLGKHNITVVVLSACLSSWAQSRPLSNMCHVFANHGVKAVTGMSYSVLYDAAHAYFDVFYRYLVLENMDFRTSSLKARETLQQGTPRGNAISQCWPIVTTYYTTRRLDRADTGVLGVGMEPYLSETIGIVKPFQRNWKLAGWIACLALSLTVFMCLLARDLPKNHLAIIAAGVAFGLQLISRQHDIAYSLFMDKQKDCSPSVKRFEEFQDCSKKLCPPMRHSVGLMALEDRLKTQGKLFLLVEPTLCGHGKKTRIQYIRDVWSTTNFADDVQDFDAGYFTRASYRAWLGLLSWRQKRNSRKAMSGVLIFYNMEKVLRNSSALEAINLLITQRERIWSRGCYLLMISSKPWTGENLQPSRRKWVLAESFNATLHFNIFFPYETDNDPP</sequence>
<dbReference type="InterPro" id="IPR024983">
    <property type="entry name" value="CHAT_dom"/>
</dbReference>
<reference evidence="4 5" key="1">
    <citation type="submission" date="2018-08" db="EMBL/GenBank/DDBJ databases">
        <title>Draft genome of the lignicolous fungus Coniochaeta pulveracea.</title>
        <authorList>
            <person name="Borstlap C.J."/>
            <person name="De Witt R.N."/>
            <person name="Botha A."/>
            <person name="Volschenk H."/>
        </authorList>
    </citation>
    <scope>NUCLEOTIDE SEQUENCE [LARGE SCALE GENOMIC DNA]</scope>
    <source>
        <strain evidence="4 5">CAB683</strain>
    </source>
</reference>
<evidence type="ECO:0000256" key="1">
    <source>
        <dbReference type="SAM" id="MobiDB-lite"/>
    </source>
</evidence>
<keyword evidence="2" id="KW-0472">Membrane</keyword>
<dbReference type="AlphaFoldDB" id="A0A420YBP0"/>
<protein>
    <recommendedName>
        <fullName evidence="3">CHAT domain-containing protein</fullName>
    </recommendedName>
</protein>
<feature type="region of interest" description="Disordered" evidence="1">
    <location>
        <begin position="71"/>
        <end position="107"/>
    </location>
</feature>
<feature type="transmembrane region" description="Helical" evidence="2">
    <location>
        <begin position="503"/>
        <end position="522"/>
    </location>
</feature>
<keyword evidence="5" id="KW-1185">Reference proteome</keyword>
<evidence type="ECO:0000313" key="4">
    <source>
        <dbReference type="EMBL" id="RKU45292.1"/>
    </source>
</evidence>
<feature type="transmembrane region" description="Helical" evidence="2">
    <location>
        <begin position="529"/>
        <end position="545"/>
    </location>
</feature>